<sequence length="89" mass="10032">MCSVQVYCCVFQLPYSRPAISRNTLNIGCEAASLSMREIDDYMAPYVDAYAVDNGSWQPESLRLKKWASQLRFGKRAASNGWASQVRFG</sequence>
<comment type="caution">
    <text evidence="1">The sequence shown here is derived from an EMBL/GenBank/DDBJ whole genome shotgun (WGS) entry which is preliminary data.</text>
</comment>
<evidence type="ECO:0000313" key="1">
    <source>
        <dbReference type="EMBL" id="KAI1702905.1"/>
    </source>
</evidence>
<accession>A0AAD4R121</accession>
<protein>
    <submittedName>
        <fullName evidence="1">Uncharacterized protein</fullName>
    </submittedName>
</protein>
<name>A0AAD4R121_9BILA</name>
<evidence type="ECO:0000313" key="2">
    <source>
        <dbReference type="Proteomes" id="UP001201812"/>
    </source>
</evidence>
<gene>
    <name evidence="1" type="ORF">DdX_15239</name>
</gene>
<dbReference type="AlphaFoldDB" id="A0AAD4R121"/>
<dbReference type="EMBL" id="JAKKPZ010000091">
    <property type="protein sequence ID" value="KAI1702905.1"/>
    <property type="molecule type" value="Genomic_DNA"/>
</dbReference>
<dbReference type="Proteomes" id="UP001201812">
    <property type="component" value="Unassembled WGS sequence"/>
</dbReference>
<proteinExistence type="predicted"/>
<keyword evidence="2" id="KW-1185">Reference proteome</keyword>
<organism evidence="1 2">
    <name type="scientific">Ditylenchus destructor</name>
    <dbReference type="NCBI Taxonomy" id="166010"/>
    <lineage>
        <taxon>Eukaryota</taxon>
        <taxon>Metazoa</taxon>
        <taxon>Ecdysozoa</taxon>
        <taxon>Nematoda</taxon>
        <taxon>Chromadorea</taxon>
        <taxon>Rhabditida</taxon>
        <taxon>Tylenchina</taxon>
        <taxon>Tylenchomorpha</taxon>
        <taxon>Sphaerularioidea</taxon>
        <taxon>Anguinidae</taxon>
        <taxon>Anguininae</taxon>
        <taxon>Ditylenchus</taxon>
    </lineage>
</organism>
<reference evidence="1" key="1">
    <citation type="submission" date="2022-01" db="EMBL/GenBank/DDBJ databases">
        <title>Genome Sequence Resource for Two Populations of Ditylenchus destructor, the Migratory Endoparasitic Phytonematode.</title>
        <authorList>
            <person name="Zhang H."/>
            <person name="Lin R."/>
            <person name="Xie B."/>
        </authorList>
    </citation>
    <scope>NUCLEOTIDE SEQUENCE</scope>
    <source>
        <strain evidence="1">BazhouSP</strain>
    </source>
</reference>